<evidence type="ECO:0000259" key="1">
    <source>
        <dbReference type="Pfam" id="PF08241"/>
    </source>
</evidence>
<dbReference type="Pfam" id="PF08241">
    <property type="entry name" value="Methyltransf_11"/>
    <property type="match status" value="1"/>
</dbReference>
<sequence>MATSQTRVSRTDTSQVEPRYLAALEAERAGWWSSDNFDTWKNLYVSEYARGFYVADTLRTYVPELDIAGARVLDIGCGDAGVLIAIAEQGARTAGIELDEKSLERGRLRAEEHGVEVELRSGVAEALPWGDGSFDLVILDNVLEHVRDREKTLAEIRRVLRPGGFLYMVTPKPFSLYSLWNDPHYDLAGLVLLPRKAQIWYFEKVRGGGEGTYDVEVIPTRWRIKRMLRAAGLTPVVPPRELWVHYLRNRIARPEEVRPGLKRQLSSYFAQRSWPFQNPAMRWFWDVSIGSNFFIARRDP</sequence>
<proteinExistence type="predicted"/>
<dbReference type="Gene3D" id="3.40.50.150">
    <property type="entry name" value="Vaccinia Virus protein VP39"/>
    <property type="match status" value="1"/>
</dbReference>
<organism evidence="2">
    <name type="scientific">uncultured Gemmatimonadota bacterium</name>
    <dbReference type="NCBI Taxonomy" id="203437"/>
    <lineage>
        <taxon>Bacteria</taxon>
        <taxon>Pseudomonadati</taxon>
        <taxon>Gemmatimonadota</taxon>
        <taxon>environmental samples</taxon>
    </lineage>
</organism>
<dbReference type="SUPFAM" id="SSF53335">
    <property type="entry name" value="S-adenosyl-L-methionine-dependent methyltransferases"/>
    <property type="match status" value="1"/>
</dbReference>
<feature type="domain" description="Methyltransferase type 11" evidence="1">
    <location>
        <begin position="73"/>
        <end position="167"/>
    </location>
</feature>
<reference evidence="2" key="1">
    <citation type="submission" date="2020-02" db="EMBL/GenBank/DDBJ databases">
        <authorList>
            <person name="Meier V. D."/>
        </authorList>
    </citation>
    <scope>NUCLEOTIDE SEQUENCE</scope>
    <source>
        <strain evidence="2">AVDCRST_MAG68</strain>
    </source>
</reference>
<dbReference type="GO" id="GO:0008757">
    <property type="term" value="F:S-adenosylmethionine-dependent methyltransferase activity"/>
    <property type="evidence" value="ECO:0007669"/>
    <property type="project" value="InterPro"/>
</dbReference>
<dbReference type="CDD" id="cd02440">
    <property type="entry name" value="AdoMet_MTases"/>
    <property type="match status" value="1"/>
</dbReference>
<evidence type="ECO:0000313" key="2">
    <source>
        <dbReference type="EMBL" id="CAA9341926.1"/>
    </source>
</evidence>
<accession>A0A6J4LZ30</accession>
<dbReference type="EMBL" id="CADCTW010000144">
    <property type="protein sequence ID" value="CAA9341926.1"/>
    <property type="molecule type" value="Genomic_DNA"/>
</dbReference>
<protein>
    <recommendedName>
        <fullName evidence="1">Methyltransferase type 11 domain-containing protein</fullName>
    </recommendedName>
</protein>
<dbReference type="PANTHER" id="PTHR43861">
    <property type="entry name" value="TRANS-ACONITATE 2-METHYLTRANSFERASE-RELATED"/>
    <property type="match status" value="1"/>
</dbReference>
<gene>
    <name evidence="2" type="ORF">AVDCRST_MAG68-3131</name>
</gene>
<dbReference type="InterPro" id="IPR029063">
    <property type="entry name" value="SAM-dependent_MTases_sf"/>
</dbReference>
<dbReference type="AlphaFoldDB" id="A0A6J4LZ30"/>
<name>A0A6J4LZ30_9BACT</name>
<dbReference type="InterPro" id="IPR013216">
    <property type="entry name" value="Methyltransf_11"/>
</dbReference>